<sequence>MVSYVVNQAGVDQARRLVAAGRVDRERPWHELEPSTSDENAFLDANGWDAYGAWHLALREGASAETKERYGFVYGDFAVVSREALVAIAQRAGEWHHQDIEDAAHALLELLDS</sequence>
<name>A0A7J5BQ09_9MICO</name>
<dbReference type="RefSeq" id="WP_158040999.1">
    <property type="nucleotide sequence ID" value="NZ_JACCFV010000001.1"/>
</dbReference>
<keyword evidence="2" id="KW-1185">Reference proteome</keyword>
<protein>
    <submittedName>
        <fullName evidence="1">Uncharacterized protein</fullName>
    </submittedName>
</protein>
<accession>A0A7J5BQ09</accession>
<evidence type="ECO:0000313" key="2">
    <source>
        <dbReference type="Proteomes" id="UP000467240"/>
    </source>
</evidence>
<dbReference type="EMBL" id="WBJZ01000014">
    <property type="protein sequence ID" value="KAB1655612.1"/>
    <property type="molecule type" value="Genomic_DNA"/>
</dbReference>
<gene>
    <name evidence="1" type="ORF">F8O01_11440</name>
</gene>
<dbReference type="OrthoDB" id="1550983at2"/>
<dbReference type="AlphaFoldDB" id="A0A7J5BQ09"/>
<proteinExistence type="predicted"/>
<organism evidence="1 2">
    <name type="scientific">Pseudoclavibacter chungangensis</name>
    <dbReference type="NCBI Taxonomy" id="587635"/>
    <lineage>
        <taxon>Bacteria</taxon>
        <taxon>Bacillati</taxon>
        <taxon>Actinomycetota</taxon>
        <taxon>Actinomycetes</taxon>
        <taxon>Micrococcales</taxon>
        <taxon>Microbacteriaceae</taxon>
        <taxon>Pseudoclavibacter</taxon>
    </lineage>
</organism>
<reference evidence="1 2" key="1">
    <citation type="submission" date="2019-09" db="EMBL/GenBank/DDBJ databases">
        <title>Phylogeny of genus Pseudoclavibacter and closely related genus.</title>
        <authorList>
            <person name="Li Y."/>
        </authorList>
    </citation>
    <scope>NUCLEOTIDE SEQUENCE [LARGE SCALE GENOMIC DNA]</scope>
    <source>
        <strain evidence="1 2">DSM 23821</strain>
    </source>
</reference>
<dbReference type="Proteomes" id="UP000467240">
    <property type="component" value="Unassembled WGS sequence"/>
</dbReference>
<evidence type="ECO:0000313" key="1">
    <source>
        <dbReference type="EMBL" id="KAB1655612.1"/>
    </source>
</evidence>
<comment type="caution">
    <text evidence="1">The sequence shown here is derived from an EMBL/GenBank/DDBJ whole genome shotgun (WGS) entry which is preliminary data.</text>
</comment>